<dbReference type="GO" id="GO:0061630">
    <property type="term" value="F:ubiquitin protein ligase activity"/>
    <property type="evidence" value="ECO:0007669"/>
    <property type="project" value="TreeGrafter"/>
</dbReference>
<dbReference type="GO" id="GO:0000209">
    <property type="term" value="P:protein polyubiquitination"/>
    <property type="evidence" value="ECO:0007669"/>
    <property type="project" value="TreeGrafter"/>
</dbReference>
<name>A0AAV7JP10_9METZ</name>
<keyword evidence="1" id="KW-0677">Repeat</keyword>
<feature type="repeat" description="NHL" evidence="2">
    <location>
        <begin position="62"/>
        <end position="102"/>
    </location>
</feature>
<dbReference type="AlphaFoldDB" id="A0AAV7JP10"/>
<protein>
    <submittedName>
        <fullName evidence="3">Uncharacterized protein</fullName>
    </submittedName>
</protein>
<dbReference type="InterPro" id="IPR050952">
    <property type="entry name" value="TRIM-NHL_E3_ligases"/>
</dbReference>
<proteinExistence type="predicted"/>
<comment type="caution">
    <text evidence="3">The sequence shown here is derived from an EMBL/GenBank/DDBJ whole genome shotgun (WGS) entry which is preliminary data.</text>
</comment>
<dbReference type="GO" id="GO:0008270">
    <property type="term" value="F:zinc ion binding"/>
    <property type="evidence" value="ECO:0007669"/>
    <property type="project" value="UniProtKB-KW"/>
</dbReference>
<keyword evidence="4" id="KW-1185">Reference proteome</keyword>
<dbReference type="SUPFAM" id="SSF63829">
    <property type="entry name" value="Calcium-dependent phosphotriesterase"/>
    <property type="match status" value="1"/>
</dbReference>
<evidence type="ECO:0000256" key="1">
    <source>
        <dbReference type="ARBA" id="ARBA00022737"/>
    </source>
</evidence>
<dbReference type="InterPro" id="IPR001258">
    <property type="entry name" value="NHL_repeat"/>
</dbReference>
<evidence type="ECO:0000256" key="2">
    <source>
        <dbReference type="PROSITE-ProRule" id="PRU00504"/>
    </source>
</evidence>
<dbReference type="PROSITE" id="PS51125">
    <property type="entry name" value="NHL"/>
    <property type="match status" value="1"/>
</dbReference>
<dbReference type="Gene3D" id="2.120.10.30">
    <property type="entry name" value="TolB, C-terminal domain"/>
    <property type="match status" value="1"/>
</dbReference>
<dbReference type="EMBL" id="JAKMXF010000310">
    <property type="protein sequence ID" value="KAI6650571.1"/>
    <property type="molecule type" value="Genomic_DNA"/>
</dbReference>
<sequence>MIQVMEHKLRDLRNNIPIDTQLKWQCDTRELKIYISLLGDIVQEPVGVSKYSTFQMSTVTSGKKGSDHGELITPQGVAVHEVTNQIYVANFNNNRVDIFSNTGEYLNQLGVGYLDNPYGITINRDIVYIGEFGSKNGQFKFTAQLTTDQVGHVYIADGSNNTELDHLRNITHQSMSMPADVKKCYWTACA</sequence>
<organism evidence="3 4">
    <name type="scientific">Oopsacas minuta</name>
    <dbReference type="NCBI Taxonomy" id="111878"/>
    <lineage>
        <taxon>Eukaryota</taxon>
        <taxon>Metazoa</taxon>
        <taxon>Porifera</taxon>
        <taxon>Hexactinellida</taxon>
        <taxon>Hexasterophora</taxon>
        <taxon>Lyssacinosida</taxon>
        <taxon>Leucopsacidae</taxon>
        <taxon>Oopsacas</taxon>
    </lineage>
</organism>
<dbReference type="PANTHER" id="PTHR24104:SF25">
    <property type="entry name" value="PROTEIN LIN-41"/>
    <property type="match status" value="1"/>
</dbReference>
<accession>A0AAV7JP10</accession>
<evidence type="ECO:0000313" key="3">
    <source>
        <dbReference type="EMBL" id="KAI6650571.1"/>
    </source>
</evidence>
<dbReference type="GO" id="GO:0043161">
    <property type="term" value="P:proteasome-mediated ubiquitin-dependent protein catabolic process"/>
    <property type="evidence" value="ECO:0007669"/>
    <property type="project" value="TreeGrafter"/>
</dbReference>
<dbReference type="InterPro" id="IPR011042">
    <property type="entry name" value="6-blade_b-propeller_TolB-like"/>
</dbReference>
<reference evidence="3 4" key="1">
    <citation type="journal article" date="2023" name="BMC Biol.">
        <title>The compact genome of the sponge Oopsacas minuta (Hexactinellida) is lacking key metazoan core genes.</title>
        <authorList>
            <person name="Santini S."/>
            <person name="Schenkelaars Q."/>
            <person name="Jourda C."/>
            <person name="Duchesne M."/>
            <person name="Belahbib H."/>
            <person name="Rocher C."/>
            <person name="Selva M."/>
            <person name="Riesgo A."/>
            <person name="Vervoort M."/>
            <person name="Leys S.P."/>
            <person name="Kodjabachian L."/>
            <person name="Le Bivic A."/>
            <person name="Borchiellini C."/>
            <person name="Claverie J.M."/>
            <person name="Renard E."/>
        </authorList>
    </citation>
    <scope>NUCLEOTIDE SEQUENCE [LARGE SCALE GENOMIC DNA]</scope>
    <source>
        <strain evidence="3">SPO-2</strain>
    </source>
</reference>
<dbReference type="PANTHER" id="PTHR24104">
    <property type="entry name" value="E3 UBIQUITIN-PROTEIN LIGASE NHLRC1-RELATED"/>
    <property type="match status" value="1"/>
</dbReference>
<dbReference type="Pfam" id="PF01436">
    <property type="entry name" value="NHL"/>
    <property type="match status" value="1"/>
</dbReference>
<gene>
    <name evidence="3" type="ORF">LOD99_7621</name>
</gene>
<dbReference type="Proteomes" id="UP001165289">
    <property type="component" value="Unassembled WGS sequence"/>
</dbReference>
<evidence type="ECO:0000313" key="4">
    <source>
        <dbReference type="Proteomes" id="UP001165289"/>
    </source>
</evidence>